<evidence type="ECO:0000256" key="2">
    <source>
        <dbReference type="SAM" id="Coils"/>
    </source>
</evidence>
<dbReference type="PROSITE" id="PS00141">
    <property type="entry name" value="ASP_PROTEASE"/>
    <property type="match status" value="1"/>
</dbReference>
<reference evidence="5 6" key="1">
    <citation type="submission" date="2024-08" db="EMBL/GenBank/DDBJ databases">
        <authorList>
            <person name="Cucini C."/>
            <person name="Frati F."/>
        </authorList>
    </citation>
    <scope>NUCLEOTIDE SEQUENCE [LARGE SCALE GENOMIC DNA]</scope>
</reference>
<dbReference type="PROSITE" id="PS50175">
    <property type="entry name" value="ASP_PROT_RETROV"/>
    <property type="match status" value="1"/>
</dbReference>
<feature type="compositionally biased region" description="Polar residues" evidence="3">
    <location>
        <begin position="312"/>
        <end position="341"/>
    </location>
</feature>
<feature type="region of interest" description="Disordered" evidence="3">
    <location>
        <begin position="81"/>
        <end position="126"/>
    </location>
</feature>
<feature type="compositionally biased region" description="Low complexity" evidence="3">
    <location>
        <begin position="653"/>
        <end position="670"/>
    </location>
</feature>
<dbReference type="Pfam" id="PF00077">
    <property type="entry name" value="RVP"/>
    <property type="match status" value="1"/>
</dbReference>
<feature type="coiled-coil region" evidence="2">
    <location>
        <begin position="146"/>
        <end position="197"/>
    </location>
</feature>
<accession>A0ABP1QHW7</accession>
<dbReference type="InterPro" id="IPR021109">
    <property type="entry name" value="Peptidase_aspartic_dom_sf"/>
</dbReference>
<evidence type="ECO:0000259" key="4">
    <source>
        <dbReference type="PROSITE" id="PS50175"/>
    </source>
</evidence>
<dbReference type="Gene3D" id="2.40.70.10">
    <property type="entry name" value="Acid Proteases"/>
    <property type="match status" value="1"/>
</dbReference>
<feature type="compositionally biased region" description="Acidic residues" evidence="3">
    <location>
        <begin position="115"/>
        <end position="126"/>
    </location>
</feature>
<evidence type="ECO:0000256" key="1">
    <source>
        <dbReference type="ARBA" id="ARBA00022801"/>
    </source>
</evidence>
<dbReference type="Proteomes" id="UP001642540">
    <property type="component" value="Unassembled WGS sequence"/>
</dbReference>
<organism evidence="5 6">
    <name type="scientific">Orchesella dallaii</name>
    <dbReference type="NCBI Taxonomy" id="48710"/>
    <lineage>
        <taxon>Eukaryota</taxon>
        <taxon>Metazoa</taxon>
        <taxon>Ecdysozoa</taxon>
        <taxon>Arthropoda</taxon>
        <taxon>Hexapoda</taxon>
        <taxon>Collembola</taxon>
        <taxon>Entomobryomorpha</taxon>
        <taxon>Entomobryoidea</taxon>
        <taxon>Orchesellidae</taxon>
        <taxon>Orchesellinae</taxon>
        <taxon>Orchesella</taxon>
    </lineage>
</organism>
<keyword evidence="6" id="KW-1185">Reference proteome</keyword>
<keyword evidence="2" id="KW-0175">Coiled coil</keyword>
<dbReference type="InterPro" id="IPR018061">
    <property type="entry name" value="Retropepsins"/>
</dbReference>
<evidence type="ECO:0000313" key="6">
    <source>
        <dbReference type="Proteomes" id="UP001642540"/>
    </source>
</evidence>
<feature type="compositionally biased region" description="Polar residues" evidence="3">
    <location>
        <begin position="582"/>
        <end position="591"/>
    </location>
</feature>
<proteinExistence type="predicted"/>
<evidence type="ECO:0000256" key="3">
    <source>
        <dbReference type="SAM" id="MobiDB-lite"/>
    </source>
</evidence>
<feature type="region of interest" description="Disordered" evidence="3">
    <location>
        <begin position="530"/>
        <end position="674"/>
    </location>
</feature>
<evidence type="ECO:0000313" key="5">
    <source>
        <dbReference type="EMBL" id="CAL8103632.1"/>
    </source>
</evidence>
<dbReference type="CDD" id="cd00303">
    <property type="entry name" value="retropepsin_like"/>
    <property type="match status" value="1"/>
</dbReference>
<dbReference type="EMBL" id="CAXLJM020000035">
    <property type="protein sequence ID" value="CAL8103632.1"/>
    <property type="molecule type" value="Genomic_DNA"/>
</dbReference>
<feature type="compositionally biased region" description="Basic and acidic residues" evidence="3">
    <location>
        <begin position="1165"/>
        <end position="1176"/>
    </location>
</feature>
<dbReference type="InterPro" id="IPR005162">
    <property type="entry name" value="Retrotrans_gag_dom"/>
</dbReference>
<gene>
    <name evidence="5" type="ORF">ODALV1_LOCUS11507</name>
</gene>
<dbReference type="Pfam" id="PF03732">
    <property type="entry name" value="Retrotrans_gag"/>
    <property type="match status" value="1"/>
</dbReference>
<feature type="compositionally biased region" description="Polar residues" evidence="3">
    <location>
        <begin position="82"/>
        <end position="104"/>
    </location>
</feature>
<feature type="region of interest" description="Disordered" evidence="3">
    <location>
        <begin position="38"/>
        <end position="59"/>
    </location>
</feature>
<name>A0ABP1QHW7_9HEXA</name>
<feature type="region of interest" description="Disordered" evidence="3">
    <location>
        <begin position="261"/>
        <end position="341"/>
    </location>
</feature>
<dbReference type="SUPFAM" id="SSF50630">
    <property type="entry name" value="Acid proteases"/>
    <property type="match status" value="1"/>
</dbReference>
<feature type="compositionally biased region" description="Basic and acidic residues" evidence="3">
    <location>
        <begin position="560"/>
        <end position="581"/>
    </location>
</feature>
<protein>
    <recommendedName>
        <fullName evidence="4">Peptidase A2 domain-containing protein</fullName>
    </recommendedName>
</protein>
<feature type="compositionally biased region" description="Polar residues" evidence="3">
    <location>
        <begin position="38"/>
        <end position="55"/>
    </location>
</feature>
<sequence length="1234" mass="139647">MNSDRRTTRRRAKESETFQHQQICMRGRPVAELVTTNTNEMDSANSNPIPTTSRGLLNDNDLRAQYPNLFVQRNIPADRVTGASNTELDGTQNQSQPHTGLRQNDGNERGRLEDNGENVEDGEDQDDMSEIHSVIENREEPIPPVNTQLEEMYQDMQRMRTQMQELQDSNRIYSRANEHLKNKNRELEARVADREVRNAQNHASRGTTSNNIRSLLPDTWRILGSQNLSHDLAAATEFRNLAGLNRNAQVDGVRNALAQVNREMHQIDTSRNQSRRNIEGRRPPQQPSFSYQQSNTIPAYDGTAPLGAHAPNASQQGNNRTNNGHASWQGQPFQGSTSQPQGQYQLASVLTTLDPNKEIRSLLKNVEPPTFTGKPDSKSAYDFLLQLEKYQAITSCSTNSLLKGIIPFALKDRAYSWYETEDLVEPFRGWTDFVLRFRRKFQSYDYYEALKRELDNRTQGKNELLSDYISIVIGFFRRLDRVVESEEVIKKILLGLHPTYMTFYREVAQSEDLRSLIQNAQLVDDILERRKNYKPPPTENLVEPGLAYPDQESGSSTQDSRSRRDKYNEFRGQGFRRDRSDSTGSNSNSGFANKVTFRLPAPPDSERDSSTFNSSKIRHDSTDRIVDKGKSKQNDSKGIFKNPSTDEKTQGGTSRSPSPFTSRSRSQSPQGCFECGGDHMIRNCPRRLANPGNERNPGQTIPALLDTGSSISIIGDELISQVMSKNLPLKEERIKIIALCGAVESVLSVELEVHLPKGTRTHKFILVPNSIKYVLLGRDFIGAEDIGIFIGKGGYTIGTDHFHVTPFAKADSLLAHSQVSTSRVENDSSYEESHVIEQRLEEFVSDLEDNAPYPSVPATVLFSWAREFDDLEEREPEVEEDLEPLLSGTLEAILIPSEMPEPQKAKLREIILRFAPMFSAKPGFIMFNVQASFDPKYLYKYYGIIVPDYSTQTCLPKKKLENEAKQIDYAEIGAQVNAEEYEASESTIDEKDAFTIAAKSGTKKVFTSSTDSGNIQVTMFKEGYFSNTVKYKPLNLKITGTRKMGTDGRWDDESVVGFSRRRFHITTDKDKLKNLFHPKNKRIASRATKKSLGLVWEHTRLALKPQAFRFWANVEKRDPVLPPYFEKRQQPSAAYYKLNRAELAKQASQVRQKMDDERLKKKQAWSEKAKKLKEQKVAAAQRQAGERQKCPTKGPSPLDTVMTQFASSTASNSQASSISSLQLNFGSFDVTETD</sequence>
<dbReference type="InterPro" id="IPR001995">
    <property type="entry name" value="Peptidase_A2_cat"/>
</dbReference>
<feature type="compositionally biased region" description="Basic and acidic residues" evidence="3">
    <location>
        <begin position="105"/>
        <end position="114"/>
    </location>
</feature>
<feature type="domain" description="Peptidase A2" evidence="4">
    <location>
        <begin position="701"/>
        <end position="780"/>
    </location>
</feature>
<dbReference type="InterPro" id="IPR001969">
    <property type="entry name" value="Aspartic_peptidase_AS"/>
</dbReference>
<keyword evidence="1" id="KW-0378">Hydrolase</keyword>
<feature type="compositionally biased region" description="Basic and acidic residues" evidence="3">
    <location>
        <begin position="617"/>
        <end position="635"/>
    </location>
</feature>
<comment type="caution">
    <text evidence="5">The sequence shown here is derived from an EMBL/GenBank/DDBJ whole genome shotgun (WGS) entry which is preliminary data.</text>
</comment>
<feature type="region of interest" description="Disordered" evidence="3">
    <location>
        <begin position="1165"/>
        <end position="1200"/>
    </location>
</feature>
<feature type="region of interest" description="Disordered" evidence="3">
    <location>
        <begin position="1"/>
        <end position="21"/>
    </location>
</feature>